<dbReference type="CDD" id="cd06173">
    <property type="entry name" value="MFS_MefA_like"/>
    <property type="match status" value="1"/>
</dbReference>
<feature type="transmembrane region" description="Helical" evidence="7">
    <location>
        <begin position="170"/>
        <end position="191"/>
    </location>
</feature>
<protein>
    <recommendedName>
        <fullName evidence="8">Major facilitator superfamily (MFS) profile domain-containing protein</fullName>
    </recommendedName>
</protein>
<reference evidence="10" key="1">
    <citation type="journal article" date="2013" name="BMC Microbiol.">
        <title>Taxonomy and evolution of bacteriochlorophyll a-containing members of the OM60/NOR5 clade of marine gammaproteobacteria: description of Luminiphilus syltensis gen. nov., sp. nov., reclassification of Haliea rubra as Pseudohaliea rubra gen. nov., comb. nov., and emendation of Chromatocurvus halotolerans.</title>
        <authorList>
            <person name="Spring S."/>
            <person name="Riedel T."/>
            <person name="Sproer C."/>
            <person name="Yan S."/>
            <person name="Harder J."/>
            <person name="Fuchs B.M."/>
        </authorList>
    </citation>
    <scope>NUCLEOTIDE SEQUENCE [LARGE SCALE GENOMIC DNA]</scope>
    <source>
        <strain evidence="10">NOR51-B</strain>
    </source>
</reference>
<organism evidence="9 10">
    <name type="scientific">Luminiphilus syltensis NOR5-1B</name>
    <dbReference type="NCBI Taxonomy" id="565045"/>
    <lineage>
        <taxon>Bacteria</taxon>
        <taxon>Pseudomonadati</taxon>
        <taxon>Pseudomonadota</taxon>
        <taxon>Gammaproteobacteria</taxon>
        <taxon>Cellvibrionales</taxon>
        <taxon>Halieaceae</taxon>
        <taxon>Luminiphilus</taxon>
    </lineage>
</organism>
<dbReference type="Pfam" id="PF05977">
    <property type="entry name" value="MFS_3"/>
    <property type="match status" value="1"/>
</dbReference>
<feature type="transmembrane region" description="Helical" evidence="7">
    <location>
        <begin position="106"/>
        <end position="127"/>
    </location>
</feature>
<dbReference type="InterPro" id="IPR010290">
    <property type="entry name" value="TM_effector"/>
</dbReference>
<feature type="transmembrane region" description="Helical" evidence="7">
    <location>
        <begin position="43"/>
        <end position="68"/>
    </location>
</feature>
<keyword evidence="10" id="KW-1185">Reference proteome</keyword>
<feature type="transmembrane region" description="Helical" evidence="7">
    <location>
        <begin position="14"/>
        <end position="37"/>
    </location>
</feature>
<dbReference type="PANTHER" id="PTHR23513:SF11">
    <property type="entry name" value="STAPHYLOFERRIN A TRANSPORTER"/>
    <property type="match status" value="1"/>
</dbReference>
<dbReference type="GO" id="GO:0005886">
    <property type="term" value="C:plasma membrane"/>
    <property type="evidence" value="ECO:0007669"/>
    <property type="project" value="UniProtKB-SubCell"/>
</dbReference>
<dbReference type="InterPro" id="IPR020846">
    <property type="entry name" value="MFS_dom"/>
</dbReference>
<evidence type="ECO:0000256" key="7">
    <source>
        <dbReference type="SAM" id="Phobius"/>
    </source>
</evidence>
<feature type="domain" description="Major facilitator superfamily (MFS) profile" evidence="8">
    <location>
        <begin position="1"/>
        <end position="395"/>
    </location>
</feature>
<feature type="transmembrane region" description="Helical" evidence="7">
    <location>
        <begin position="252"/>
        <end position="271"/>
    </location>
</feature>
<evidence type="ECO:0000256" key="2">
    <source>
        <dbReference type="ARBA" id="ARBA00022448"/>
    </source>
</evidence>
<dbReference type="InterPro" id="IPR036259">
    <property type="entry name" value="MFS_trans_sf"/>
</dbReference>
<dbReference type="GO" id="GO:0022857">
    <property type="term" value="F:transmembrane transporter activity"/>
    <property type="evidence" value="ECO:0007669"/>
    <property type="project" value="InterPro"/>
</dbReference>
<dbReference type="Proteomes" id="UP000004699">
    <property type="component" value="Unassembled WGS sequence"/>
</dbReference>
<evidence type="ECO:0000256" key="1">
    <source>
        <dbReference type="ARBA" id="ARBA00004651"/>
    </source>
</evidence>
<accession>B8KRV9</accession>
<keyword evidence="2" id="KW-0813">Transport</keyword>
<feature type="transmembrane region" description="Helical" evidence="7">
    <location>
        <begin position="283"/>
        <end position="301"/>
    </location>
</feature>
<dbReference type="STRING" id="565045.NOR51B_865"/>
<evidence type="ECO:0000256" key="4">
    <source>
        <dbReference type="ARBA" id="ARBA00022692"/>
    </source>
</evidence>
<dbReference type="HOGENOM" id="CLU_034180_11_2_6"/>
<dbReference type="PROSITE" id="PS50850">
    <property type="entry name" value="MFS"/>
    <property type="match status" value="1"/>
</dbReference>
<feature type="transmembrane region" description="Helical" evidence="7">
    <location>
        <begin position="369"/>
        <end position="392"/>
    </location>
</feature>
<feature type="transmembrane region" description="Helical" evidence="7">
    <location>
        <begin position="75"/>
        <end position="100"/>
    </location>
</feature>
<feature type="transmembrane region" description="Helical" evidence="7">
    <location>
        <begin position="344"/>
        <end position="363"/>
    </location>
</feature>
<keyword evidence="4 7" id="KW-0812">Transmembrane</keyword>
<sequence length="405" mass="42510">MHHSALAEVRFRRYFPASIFSSLGSWMLRFLFGWSAWELTHSAAWVGVVAGLMLAPALVLSPVFGILADRVNPRFGLIISMVFHATIALIGGLAMIYGLYSLTTLLILALAMGVGLSGHTPMRLALIPLLVGRDALPSAVGLSAMTFNSARIVGPAIGAWVLSISGSAEAYLLAALMFTVSLLILSTLSGIGGREPKPREPFLQQFRAGLAYVYTHPGLRLIFAFTVVNGLLGRTVIELLPAVSGQLIAGDSGDLAVLTAFAGAGSIVGGLIVSRQRAQLKRLLLLIAVALIIGALVLVGLRLAASLWGLCVAVSILALTTTMCGTGAQTLTHLSVEEDYRGRVLSLWAVVAMVAPAAGTFVIGALADWLGFIGVLTITGGLGVLLVSLLYARRRELLDESPSAS</sequence>
<name>B8KRV9_9GAMM</name>
<keyword evidence="6 7" id="KW-0472">Membrane</keyword>
<evidence type="ECO:0000256" key="3">
    <source>
        <dbReference type="ARBA" id="ARBA00022475"/>
    </source>
</evidence>
<keyword evidence="5 7" id="KW-1133">Transmembrane helix</keyword>
<feature type="transmembrane region" description="Helical" evidence="7">
    <location>
        <begin position="307"/>
        <end position="332"/>
    </location>
</feature>
<dbReference type="AlphaFoldDB" id="B8KRV9"/>
<evidence type="ECO:0000256" key="6">
    <source>
        <dbReference type="ARBA" id="ARBA00023136"/>
    </source>
</evidence>
<dbReference type="SUPFAM" id="SSF103473">
    <property type="entry name" value="MFS general substrate transporter"/>
    <property type="match status" value="1"/>
</dbReference>
<proteinExistence type="predicted"/>
<comment type="subcellular location">
    <subcellularLocation>
        <location evidence="1">Cell membrane</location>
        <topology evidence="1">Multi-pass membrane protein</topology>
    </subcellularLocation>
</comment>
<dbReference type="EMBL" id="DS999411">
    <property type="protein sequence ID" value="EED34925.1"/>
    <property type="molecule type" value="Genomic_DNA"/>
</dbReference>
<dbReference type="Gene3D" id="1.20.1250.20">
    <property type="entry name" value="MFS general substrate transporter like domains"/>
    <property type="match status" value="1"/>
</dbReference>
<dbReference type="eggNOG" id="COG2814">
    <property type="taxonomic scope" value="Bacteria"/>
</dbReference>
<feature type="transmembrane region" description="Helical" evidence="7">
    <location>
        <begin position="139"/>
        <end position="164"/>
    </location>
</feature>
<evidence type="ECO:0000313" key="9">
    <source>
        <dbReference type="EMBL" id="EED34925.1"/>
    </source>
</evidence>
<dbReference type="PANTHER" id="PTHR23513">
    <property type="entry name" value="INTEGRAL MEMBRANE EFFLUX PROTEIN-RELATED"/>
    <property type="match status" value="1"/>
</dbReference>
<evidence type="ECO:0000256" key="5">
    <source>
        <dbReference type="ARBA" id="ARBA00022989"/>
    </source>
</evidence>
<keyword evidence="3" id="KW-1003">Cell membrane</keyword>
<gene>
    <name evidence="9" type="ORF">NOR51B_865</name>
</gene>
<dbReference type="RefSeq" id="WP_009019672.1">
    <property type="nucleotide sequence ID" value="NZ_DS999411.1"/>
</dbReference>
<evidence type="ECO:0000313" key="10">
    <source>
        <dbReference type="Proteomes" id="UP000004699"/>
    </source>
</evidence>
<evidence type="ECO:0000259" key="8">
    <source>
        <dbReference type="PROSITE" id="PS50850"/>
    </source>
</evidence>